<evidence type="ECO:0000256" key="1">
    <source>
        <dbReference type="ARBA" id="ARBA00022801"/>
    </source>
</evidence>
<dbReference type="PANTHER" id="PTHR21340">
    <property type="entry name" value="DIADENOSINE 5,5-P1,P4-TETRAPHOSPHATE PYROPHOSPHOHYDROLASE MUTT"/>
    <property type="match status" value="1"/>
</dbReference>
<dbReference type="PRINTS" id="PR00502">
    <property type="entry name" value="NUDIXFAMILY"/>
</dbReference>
<organism evidence="4">
    <name type="scientific">Euplotes harpa</name>
    <dbReference type="NCBI Taxonomy" id="151035"/>
    <lineage>
        <taxon>Eukaryota</taxon>
        <taxon>Sar</taxon>
        <taxon>Alveolata</taxon>
        <taxon>Ciliophora</taxon>
        <taxon>Intramacronucleata</taxon>
        <taxon>Spirotrichea</taxon>
        <taxon>Hypotrichia</taxon>
        <taxon>Euplotida</taxon>
        <taxon>Euplotidae</taxon>
        <taxon>Euplotes</taxon>
    </lineage>
</organism>
<dbReference type="PROSITE" id="PS51462">
    <property type="entry name" value="NUDIX"/>
    <property type="match status" value="1"/>
</dbReference>
<reference evidence="4" key="1">
    <citation type="submission" date="2021-01" db="EMBL/GenBank/DDBJ databases">
        <authorList>
            <person name="Corre E."/>
            <person name="Pelletier E."/>
            <person name="Niang G."/>
            <person name="Scheremetjew M."/>
            <person name="Finn R."/>
            <person name="Kale V."/>
            <person name="Holt S."/>
            <person name="Cochrane G."/>
            <person name="Meng A."/>
            <person name="Brown T."/>
            <person name="Cohen L."/>
        </authorList>
    </citation>
    <scope>NUCLEOTIDE SEQUENCE</scope>
    <source>
        <strain evidence="4">FSP1.4</strain>
    </source>
</reference>
<protein>
    <recommendedName>
        <fullName evidence="3">Nudix hydrolase domain-containing protein</fullName>
    </recommendedName>
</protein>
<dbReference type="PROSITE" id="PS00893">
    <property type="entry name" value="NUDIX_BOX"/>
    <property type="match status" value="1"/>
</dbReference>
<dbReference type="Pfam" id="PF00293">
    <property type="entry name" value="NUDIX"/>
    <property type="match status" value="1"/>
</dbReference>
<dbReference type="CDD" id="cd02883">
    <property type="entry name" value="NUDIX_Hydrolase"/>
    <property type="match status" value="1"/>
</dbReference>
<dbReference type="InterPro" id="IPR000086">
    <property type="entry name" value="NUDIX_hydrolase_dom"/>
</dbReference>
<dbReference type="GO" id="GO:0006167">
    <property type="term" value="P:AMP biosynthetic process"/>
    <property type="evidence" value="ECO:0007669"/>
    <property type="project" value="TreeGrafter"/>
</dbReference>
<accession>A0A7S3J047</accession>
<keyword evidence="1 2" id="KW-0378">Hydrolase</keyword>
<dbReference type="InterPro" id="IPR020476">
    <property type="entry name" value="Nudix_hydrolase"/>
</dbReference>
<evidence type="ECO:0000259" key="3">
    <source>
        <dbReference type="PROSITE" id="PS51462"/>
    </source>
</evidence>
<dbReference type="InterPro" id="IPR051325">
    <property type="entry name" value="Nudix_hydrolase_domain"/>
</dbReference>
<sequence length="152" mass="17447">MIHHCFGLVIARNSEGKWLAVKETDDRGWWVPGGTMEKGETFQQAAIRETKEEAGVDVELKGVLRVEHTPCGKYYRMRVIFYAEPTEDSPPPKTQPDEESDEARWVSLDELIELKQKPPGWRGKELYNWAKYVEDGGAIYPMSVLAFEDEEV</sequence>
<feature type="domain" description="Nudix hydrolase" evidence="3">
    <location>
        <begin position="1"/>
        <end position="128"/>
    </location>
</feature>
<dbReference type="InterPro" id="IPR015797">
    <property type="entry name" value="NUDIX_hydrolase-like_dom_sf"/>
</dbReference>
<name>A0A7S3J047_9SPIT</name>
<evidence type="ECO:0000256" key="2">
    <source>
        <dbReference type="RuleBase" id="RU003476"/>
    </source>
</evidence>
<proteinExistence type="inferred from homology"/>
<dbReference type="Gene3D" id="3.90.79.10">
    <property type="entry name" value="Nucleoside Triphosphate Pyrophosphohydrolase"/>
    <property type="match status" value="1"/>
</dbReference>
<dbReference type="PANTHER" id="PTHR21340:SF0">
    <property type="entry name" value="BIS(5'-NUCLEOSYL)-TETRAPHOSPHATASE [ASYMMETRICAL]"/>
    <property type="match status" value="1"/>
</dbReference>
<evidence type="ECO:0000313" key="4">
    <source>
        <dbReference type="EMBL" id="CAE0342021.1"/>
    </source>
</evidence>
<dbReference type="SUPFAM" id="SSF55811">
    <property type="entry name" value="Nudix"/>
    <property type="match status" value="1"/>
</dbReference>
<comment type="similarity">
    <text evidence="2">Belongs to the Nudix hydrolase family.</text>
</comment>
<dbReference type="GO" id="GO:0004081">
    <property type="term" value="F:bis(5'-nucleosyl)-tetraphosphatase (asymmetrical) activity"/>
    <property type="evidence" value="ECO:0007669"/>
    <property type="project" value="TreeGrafter"/>
</dbReference>
<dbReference type="GO" id="GO:0006754">
    <property type="term" value="P:ATP biosynthetic process"/>
    <property type="evidence" value="ECO:0007669"/>
    <property type="project" value="TreeGrafter"/>
</dbReference>
<gene>
    <name evidence="4" type="ORF">EHAR0213_LOCUS928</name>
</gene>
<dbReference type="EMBL" id="HBII01002080">
    <property type="protein sequence ID" value="CAE0342021.1"/>
    <property type="molecule type" value="Transcribed_RNA"/>
</dbReference>
<dbReference type="AlphaFoldDB" id="A0A7S3J047"/>
<dbReference type="InterPro" id="IPR020084">
    <property type="entry name" value="NUDIX_hydrolase_CS"/>
</dbReference>